<gene>
    <name evidence="1" type="ORF">MYXE_22290</name>
</gene>
<reference evidence="1 2" key="1">
    <citation type="submission" date="2019-12" db="EMBL/GenBank/DDBJ databases">
        <title>Complete genome sequence of Mycolicibacterium xenopi str. JCM15661T.</title>
        <authorList>
            <person name="Yoshida M."/>
            <person name="Fukano H."/>
            <person name="Asakura T."/>
            <person name="Hoshino Y."/>
        </authorList>
    </citation>
    <scope>NUCLEOTIDE SEQUENCE [LARGE SCALE GENOMIC DNA]</scope>
    <source>
        <strain evidence="1 2">JCM 15661T</strain>
    </source>
</reference>
<evidence type="ECO:0000313" key="1">
    <source>
        <dbReference type="EMBL" id="BBU22439.1"/>
    </source>
</evidence>
<dbReference type="Proteomes" id="UP000464624">
    <property type="component" value="Chromosome"/>
</dbReference>
<sequence>MRLCYHIHLGAVGGQHVLDDRFHAGVGDQGDRMAIDHAGQCEAQSQGAAGGFDDACPRQQVTAQAGPLDHVHGRAVFHATGVSTFEFGPKTAVVGAKRLRDPYHRSVADHGAHPAILFRGRAALITVGAALVRAGTKPLAGKRMAAVGEVAHAVRRRGVER</sequence>
<dbReference type="AlphaFoldDB" id="A0AAD1H2R6"/>
<evidence type="ECO:0000313" key="2">
    <source>
        <dbReference type="Proteomes" id="UP000464624"/>
    </source>
</evidence>
<accession>A0AAD1H2R6</accession>
<name>A0AAD1H2R6_MYCXE</name>
<proteinExistence type="predicted"/>
<protein>
    <submittedName>
        <fullName evidence="1">Uncharacterized protein</fullName>
    </submittedName>
</protein>
<dbReference type="KEGG" id="mxe:MYXE_22290"/>
<dbReference type="EMBL" id="AP022314">
    <property type="protein sequence ID" value="BBU22439.1"/>
    <property type="molecule type" value="Genomic_DNA"/>
</dbReference>
<organism evidence="1 2">
    <name type="scientific">Mycobacterium xenopi</name>
    <dbReference type="NCBI Taxonomy" id="1789"/>
    <lineage>
        <taxon>Bacteria</taxon>
        <taxon>Bacillati</taxon>
        <taxon>Actinomycetota</taxon>
        <taxon>Actinomycetes</taxon>
        <taxon>Mycobacteriales</taxon>
        <taxon>Mycobacteriaceae</taxon>
        <taxon>Mycobacterium</taxon>
    </lineage>
</organism>